<protein>
    <recommendedName>
        <fullName evidence="5">Gram-positive cocci surface proteins LPxTG domain-containing protein</fullName>
    </recommendedName>
</protein>
<gene>
    <name evidence="3" type="ORF">OGH68_07260</name>
</gene>
<evidence type="ECO:0000313" key="4">
    <source>
        <dbReference type="Proteomes" id="UP001163878"/>
    </source>
</evidence>
<dbReference type="Proteomes" id="UP001163878">
    <property type="component" value="Chromosome"/>
</dbReference>
<dbReference type="RefSeq" id="WP_264242497.1">
    <property type="nucleotide sequence ID" value="NZ_CP107567.1"/>
</dbReference>
<dbReference type="EMBL" id="CP107567">
    <property type="protein sequence ID" value="UYQ61289.1"/>
    <property type="molecule type" value="Genomic_DNA"/>
</dbReference>
<accession>A0ABY6I2T7</accession>
<sequence>MSTTATLRPRRVRTGAAALAVLAYAGVTLAGAPAAFAQPGDSGDLKIHKAGVPHWDTRDDVKGVCKFSLSAFNFESLDLLEWRITPQPPTASGPTLNDSIALIAGRGHTEEYALPDGDYLLTWTIPGPPPETKQKVFTVDCDKYGEKKGDKIEDERNGSDWSKGDKGSPHGAVPAGGGGMADDAGTGGGDDGSSVGMTTALVAGAAGLAGMVAVRRARRRAHGAA</sequence>
<evidence type="ECO:0000256" key="1">
    <source>
        <dbReference type="SAM" id="MobiDB-lite"/>
    </source>
</evidence>
<feature type="signal peptide" evidence="2">
    <location>
        <begin position="1"/>
        <end position="37"/>
    </location>
</feature>
<name>A0ABY6I2T7_STRPE</name>
<evidence type="ECO:0000313" key="3">
    <source>
        <dbReference type="EMBL" id="UYQ61289.1"/>
    </source>
</evidence>
<proteinExistence type="predicted"/>
<evidence type="ECO:0008006" key="5">
    <source>
        <dbReference type="Google" id="ProtNLM"/>
    </source>
</evidence>
<reference evidence="3" key="1">
    <citation type="submission" date="2022-10" db="EMBL/GenBank/DDBJ databases">
        <title>Cytochrome P450 Catalyzes Benzene Ring Formation in the Biosynthesis of Trialkyl-Substituted Aromatic Polyketides.</title>
        <authorList>
            <person name="Zhao E."/>
            <person name="Ge H."/>
        </authorList>
    </citation>
    <scope>NUCLEOTIDE SEQUENCE</scope>
    <source>
        <strain evidence="3">NA0869</strain>
    </source>
</reference>
<organism evidence="3 4">
    <name type="scientific">Streptomyces peucetius</name>
    <dbReference type="NCBI Taxonomy" id="1950"/>
    <lineage>
        <taxon>Bacteria</taxon>
        <taxon>Bacillati</taxon>
        <taxon>Actinomycetota</taxon>
        <taxon>Actinomycetes</taxon>
        <taxon>Kitasatosporales</taxon>
        <taxon>Streptomycetaceae</taxon>
        <taxon>Streptomyces</taxon>
    </lineage>
</organism>
<keyword evidence="2" id="KW-0732">Signal</keyword>
<keyword evidence="4" id="KW-1185">Reference proteome</keyword>
<feature type="chain" id="PRO_5046604644" description="Gram-positive cocci surface proteins LPxTG domain-containing protein" evidence="2">
    <location>
        <begin position="38"/>
        <end position="225"/>
    </location>
</feature>
<feature type="compositionally biased region" description="Gly residues" evidence="1">
    <location>
        <begin position="174"/>
        <end position="191"/>
    </location>
</feature>
<feature type="compositionally biased region" description="Basic and acidic residues" evidence="1">
    <location>
        <begin position="148"/>
        <end position="168"/>
    </location>
</feature>
<evidence type="ECO:0000256" key="2">
    <source>
        <dbReference type="SAM" id="SignalP"/>
    </source>
</evidence>
<feature type="region of interest" description="Disordered" evidence="1">
    <location>
        <begin position="148"/>
        <end position="196"/>
    </location>
</feature>